<reference evidence="1" key="1">
    <citation type="journal article" date="2022" name="bioRxiv">
        <title>Sequencing and chromosome-scale assembly of the giantPleurodeles waltlgenome.</title>
        <authorList>
            <person name="Brown T."/>
            <person name="Elewa A."/>
            <person name="Iarovenko S."/>
            <person name="Subramanian E."/>
            <person name="Araus A.J."/>
            <person name="Petzold A."/>
            <person name="Susuki M."/>
            <person name="Suzuki K.-i.T."/>
            <person name="Hayashi T."/>
            <person name="Toyoda A."/>
            <person name="Oliveira C."/>
            <person name="Osipova E."/>
            <person name="Leigh N.D."/>
            <person name="Simon A."/>
            <person name="Yun M.H."/>
        </authorList>
    </citation>
    <scope>NUCLEOTIDE SEQUENCE</scope>
    <source>
        <strain evidence="1">20211129_DDA</strain>
        <tissue evidence="1">Liver</tissue>
    </source>
</reference>
<dbReference type="AlphaFoldDB" id="A0AAV7LS31"/>
<gene>
    <name evidence="1" type="ORF">NDU88_007443</name>
</gene>
<accession>A0AAV7LS31</accession>
<name>A0AAV7LS31_PLEWA</name>
<protein>
    <submittedName>
        <fullName evidence="1">Uncharacterized protein</fullName>
    </submittedName>
</protein>
<dbReference type="Proteomes" id="UP001066276">
    <property type="component" value="Chromosome 11"/>
</dbReference>
<organism evidence="1 2">
    <name type="scientific">Pleurodeles waltl</name>
    <name type="common">Iberian ribbed newt</name>
    <dbReference type="NCBI Taxonomy" id="8319"/>
    <lineage>
        <taxon>Eukaryota</taxon>
        <taxon>Metazoa</taxon>
        <taxon>Chordata</taxon>
        <taxon>Craniata</taxon>
        <taxon>Vertebrata</taxon>
        <taxon>Euteleostomi</taxon>
        <taxon>Amphibia</taxon>
        <taxon>Batrachia</taxon>
        <taxon>Caudata</taxon>
        <taxon>Salamandroidea</taxon>
        <taxon>Salamandridae</taxon>
        <taxon>Pleurodelinae</taxon>
        <taxon>Pleurodeles</taxon>
    </lineage>
</organism>
<comment type="caution">
    <text evidence="1">The sequence shown here is derived from an EMBL/GenBank/DDBJ whole genome shotgun (WGS) entry which is preliminary data.</text>
</comment>
<proteinExistence type="predicted"/>
<sequence length="133" mass="14906">MAVDRGLWMKDSGQVVVDMGQRTGVWTGGMDAAGSCRWTLHGRCGHTSDDLGTCRLGCPMVVTSLVHQTSLLWSEGLLTKPRWNELKVAPRYYYYWGVNSAATYRKQRQALGQKPAWTTDLQISIRIRMGVSL</sequence>
<keyword evidence="2" id="KW-1185">Reference proteome</keyword>
<evidence type="ECO:0000313" key="2">
    <source>
        <dbReference type="Proteomes" id="UP001066276"/>
    </source>
</evidence>
<evidence type="ECO:0000313" key="1">
    <source>
        <dbReference type="EMBL" id="KAJ1094365.1"/>
    </source>
</evidence>
<dbReference type="EMBL" id="JANPWB010000015">
    <property type="protein sequence ID" value="KAJ1094365.1"/>
    <property type="molecule type" value="Genomic_DNA"/>
</dbReference>